<evidence type="ECO:0000256" key="5">
    <source>
        <dbReference type="ARBA" id="ARBA00022741"/>
    </source>
</evidence>
<comment type="similarity">
    <text evidence="1">Belongs to the protein kinase superfamily. CK1 Ser/Thr protein kinase family. Casein kinase I subfamily.</text>
</comment>
<dbReference type="Proteomes" id="UP000280834">
    <property type="component" value="Unassembled WGS sequence"/>
</dbReference>
<dbReference type="GO" id="GO:0004674">
    <property type="term" value="F:protein serine/threonine kinase activity"/>
    <property type="evidence" value="ECO:0007669"/>
    <property type="project" value="UniProtKB-KW"/>
</dbReference>
<evidence type="ECO:0000256" key="11">
    <source>
        <dbReference type="PROSITE-ProRule" id="PRU10141"/>
    </source>
</evidence>
<gene>
    <name evidence="13" type="ORF">BTMF_LOCUS9921</name>
</gene>
<accession>A0A0R3QVY5</accession>
<dbReference type="FunFam" id="1.10.510.10:FF:000120">
    <property type="entry name" value="Casein kinase I isoform alpha"/>
    <property type="match status" value="1"/>
</dbReference>
<dbReference type="EC" id="2.7.11.1" evidence="2"/>
<dbReference type="AlphaFoldDB" id="A0A0R3QVY5"/>
<keyword evidence="6" id="KW-0418">Kinase</keyword>
<keyword evidence="4" id="KW-0808">Transferase</keyword>
<evidence type="ECO:0000313" key="14">
    <source>
        <dbReference type="Proteomes" id="UP000280834"/>
    </source>
</evidence>
<dbReference type="EMBL" id="UZAG01017241">
    <property type="protein sequence ID" value="VDO33661.1"/>
    <property type="molecule type" value="Genomic_DNA"/>
</dbReference>
<evidence type="ECO:0000256" key="1">
    <source>
        <dbReference type="ARBA" id="ARBA00005926"/>
    </source>
</evidence>
<evidence type="ECO:0000256" key="4">
    <source>
        <dbReference type="ARBA" id="ARBA00022679"/>
    </source>
</evidence>
<evidence type="ECO:0000259" key="12">
    <source>
        <dbReference type="PROSITE" id="PS50011"/>
    </source>
</evidence>
<comment type="catalytic activity">
    <reaction evidence="8">
        <text>L-threonyl-[protein] + ATP = O-phospho-L-threonyl-[protein] + ADP + H(+)</text>
        <dbReference type="Rhea" id="RHEA:46608"/>
        <dbReference type="Rhea" id="RHEA-COMP:11060"/>
        <dbReference type="Rhea" id="RHEA-COMP:11605"/>
        <dbReference type="ChEBI" id="CHEBI:15378"/>
        <dbReference type="ChEBI" id="CHEBI:30013"/>
        <dbReference type="ChEBI" id="CHEBI:30616"/>
        <dbReference type="ChEBI" id="CHEBI:61977"/>
        <dbReference type="ChEBI" id="CHEBI:456216"/>
        <dbReference type="EC" id="2.7.11.1"/>
    </reaction>
</comment>
<feature type="binding site" evidence="11">
    <location>
        <position position="159"/>
    </location>
    <ligand>
        <name>ATP</name>
        <dbReference type="ChEBI" id="CHEBI:30616"/>
    </ligand>
</feature>
<protein>
    <recommendedName>
        <fullName evidence="9">Casein kinase I isoform alpha</fullName>
        <ecNumber evidence="2">2.7.11.1</ecNumber>
    </recommendedName>
    <alternativeName>
        <fullName evidence="10">CK1</fullName>
    </alternativeName>
</protein>
<dbReference type="InterPro" id="IPR011009">
    <property type="entry name" value="Kinase-like_dom_sf"/>
</dbReference>
<keyword evidence="5 11" id="KW-0547">Nucleotide-binding</keyword>
<dbReference type="PROSITE" id="PS50011">
    <property type="entry name" value="PROTEIN_KINASE_DOM"/>
    <property type="match status" value="1"/>
</dbReference>
<proteinExistence type="inferred from homology"/>
<evidence type="ECO:0000256" key="10">
    <source>
        <dbReference type="ARBA" id="ARBA00082669"/>
    </source>
</evidence>
<sequence length="446" mass="51508">MLFRERFLDDVVGLHCLSSHDPFSLGIVGWIRMICKEQKPHRLASLGRVIKVSERERYSASKSRRASLSRNIAIPLLLLTRCMLRCVAVALRVVELWMRFGQKLEVYIISGPRMAGVATNSRDFIVATKYKLIRKIGSGSFGDIYLAINITNGEEVAVKMESSKARHPQLLYESKVYKILQGGVGIPHIRWYGTEREYNVLVMDLLGPSLEDLFNFCSRRFTMKTVLMLADQMIGRIEYVHVKNFIHRDIKASYGKIRLILEVLLFTPDNFMMGIGRHCNKLFLIDFGLAKKYRDSRTRAHIPYREDKNLTGTARYASINAHLGIEQSRRDDMESLGYVLMYFNKGTLPWQGLKAATKKQKYEKISEKKMSTPVEVLCKGFPAEFAMYLNYTRGLRFDEAPDYMYLRQLFRILFRTLNHQYDYTFDWTMLKQKAAQHTAAALALAG</sequence>
<dbReference type="Gene3D" id="1.10.510.10">
    <property type="entry name" value="Transferase(Phosphotransferase) domain 1"/>
    <property type="match status" value="2"/>
</dbReference>
<dbReference type="InterPro" id="IPR000719">
    <property type="entry name" value="Prot_kinase_dom"/>
</dbReference>
<keyword evidence="7 11" id="KW-0067">ATP-binding</keyword>
<dbReference type="SMART" id="SM00220">
    <property type="entry name" value="S_TKc"/>
    <property type="match status" value="1"/>
</dbReference>
<evidence type="ECO:0000313" key="15">
    <source>
        <dbReference type="WBParaSite" id="BTMF_0001189301-mRNA-1"/>
    </source>
</evidence>
<reference evidence="15" key="1">
    <citation type="submission" date="2017-02" db="UniProtKB">
        <authorList>
            <consortium name="WormBaseParasite"/>
        </authorList>
    </citation>
    <scope>IDENTIFICATION</scope>
</reference>
<evidence type="ECO:0000256" key="3">
    <source>
        <dbReference type="ARBA" id="ARBA00022527"/>
    </source>
</evidence>
<dbReference type="FunFam" id="3.30.200.20:FF:000538">
    <property type="entry name" value="Putative Casein kinase I"/>
    <property type="match status" value="1"/>
</dbReference>
<dbReference type="InterPro" id="IPR017441">
    <property type="entry name" value="Protein_kinase_ATP_BS"/>
</dbReference>
<keyword evidence="14" id="KW-1185">Reference proteome</keyword>
<feature type="domain" description="Protein kinase" evidence="12">
    <location>
        <begin position="130"/>
        <end position="446"/>
    </location>
</feature>
<evidence type="ECO:0000256" key="8">
    <source>
        <dbReference type="ARBA" id="ARBA00047899"/>
    </source>
</evidence>
<evidence type="ECO:0000256" key="6">
    <source>
        <dbReference type="ARBA" id="ARBA00022777"/>
    </source>
</evidence>
<dbReference type="SUPFAM" id="SSF56112">
    <property type="entry name" value="Protein kinase-like (PK-like)"/>
    <property type="match status" value="1"/>
</dbReference>
<dbReference type="PROSITE" id="PS00107">
    <property type="entry name" value="PROTEIN_KINASE_ATP"/>
    <property type="match status" value="1"/>
</dbReference>
<evidence type="ECO:0000313" key="13">
    <source>
        <dbReference type="EMBL" id="VDO33661.1"/>
    </source>
</evidence>
<evidence type="ECO:0000256" key="7">
    <source>
        <dbReference type="ARBA" id="ARBA00022840"/>
    </source>
</evidence>
<dbReference type="PANTHER" id="PTHR11909">
    <property type="entry name" value="CASEIN KINASE-RELATED"/>
    <property type="match status" value="1"/>
</dbReference>
<evidence type="ECO:0000256" key="9">
    <source>
        <dbReference type="ARBA" id="ARBA00071374"/>
    </source>
</evidence>
<name>A0A0R3QVY5_9BILA</name>
<dbReference type="GO" id="GO:0005524">
    <property type="term" value="F:ATP binding"/>
    <property type="evidence" value="ECO:0007669"/>
    <property type="project" value="UniProtKB-UniRule"/>
</dbReference>
<dbReference type="WBParaSite" id="BTMF_0001189301-mRNA-1">
    <property type="protein sequence ID" value="BTMF_0001189301-mRNA-1"/>
    <property type="gene ID" value="BTMF_0001189301"/>
</dbReference>
<keyword evidence="3" id="KW-0723">Serine/threonine-protein kinase</keyword>
<dbReference type="CDD" id="cd14128">
    <property type="entry name" value="STKc_CK1_alpha"/>
    <property type="match status" value="1"/>
</dbReference>
<dbReference type="InterPro" id="IPR050235">
    <property type="entry name" value="CK1_Ser-Thr_kinase"/>
</dbReference>
<dbReference type="GO" id="GO:0005737">
    <property type="term" value="C:cytoplasm"/>
    <property type="evidence" value="ECO:0007669"/>
    <property type="project" value="UniProtKB-ARBA"/>
</dbReference>
<organism evidence="15">
    <name type="scientific">Brugia timori</name>
    <dbReference type="NCBI Taxonomy" id="42155"/>
    <lineage>
        <taxon>Eukaryota</taxon>
        <taxon>Metazoa</taxon>
        <taxon>Ecdysozoa</taxon>
        <taxon>Nematoda</taxon>
        <taxon>Chromadorea</taxon>
        <taxon>Rhabditida</taxon>
        <taxon>Spirurina</taxon>
        <taxon>Spiruromorpha</taxon>
        <taxon>Filarioidea</taxon>
        <taxon>Onchocercidae</taxon>
        <taxon>Brugia</taxon>
    </lineage>
</organism>
<reference evidence="13 14" key="2">
    <citation type="submission" date="2018-11" db="EMBL/GenBank/DDBJ databases">
        <authorList>
            <consortium name="Pathogen Informatics"/>
        </authorList>
    </citation>
    <scope>NUCLEOTIDE SEQUENCE [LARGE SCALE GENOMIC DNA]</scope>
</reference>
<evidence type="ECO:0000256" key="2">
    <source>
        <dbReference type="ARBA" id="ARBA00012513"/>
    </source>
</evidence>
<dbReference type="STRING" id="42155.A0A0R3QVY5"/>
<dbReference type="Pfam" id="PF00069">
    <property type="entry name" value="Pkinase"/>
    <property type="match status" value="1"/>
</dbReference>